<dbReference type="PROSITE" id="PS50250">
    <property type="entry name" value="PCI"/>
    <property type="match status" value="1"/>
</dbReference>
<name>A0ABD3ECK6_9LAMI</name>
<dbReference type="FunFam" id="1.25.40.990:FF:000005">
    <property type="entry name" value="Putative SAC3/GANP family protein"/>
    <property type="match status" value="1"/>
</dbReference>
<gene>
    <name evidence="3" type="ORF">CASFOL_001703</name>
</gene>
<dbReference type="InterPro" id="IPR045107">
    <property type="entry name" value="SAC3/GANP/THP3"/>
</dbReference>
<feature type="region of interest" description="Disordered" evidence="1">
    <location>
        <begin position="650"/>
        <end position="801"/>
    </location>
</feature>
<feature type="domain" description="PCI" evidence="2">
    <location>
        <begin position="918"/>
        <end position="1093"/>
    </location>
</feature>
<evidence type="ECO:0000259" key="2">
    <source>
        <dbReference type="PROSITE" id="PS50250"/>
    </source>
</evidence>
<feature type="compositionally biased region" description="Basic and acidic residues" evidence="1">
    <location>
        <begin position="767"/>
        <end position="784"/>
    </location>
</feature>
<dbReference type="Pfam" id="PF03399">
    <property type="entry name" value="SAC3_GANP"/>
    <property type="match status" value="1"/>
</dbReference>
<evidence type="ECO:0000313" key="4">
    <source>
        <dbReference type="Proteomes" id="UP001632038"/>
    </source>
</evidence>
<sequence length="1126" mass="126123">MMMNQGDSTDSLASLEKHQMNDSQQRHPSSYFSPNCAVASWNTQAENHNSRENGVLSTSGYNHGQLVEPTSQISQDGSNVAPIVSASSSVPPNVAQGYNGYTAHPNTDPYGYNSTSYAAYYNQYQQQPTQYEQQPNQYQQQPSQYQQQPSQYEHQPNQYQHQPSQYQQQPNQYQQQPSQFQPQTSQYQQQPSQYQPQPSQYQQQPSQSSQAQQQPSQSSQSQQQPQPSEYQQQPSQYQQQSSQYQQQSNQSYPHQVEAYQNTGAPHQPLSSFQNTGYYTGPASYSTTYHNPGDYQTSGSYTSGSYGTHDTQTNTWHGGQYATYNSNQYQNYTQDPNSAYSSTSAVASSQYQQHYKQWEDYYNQTQTEVSCAPGTEKPPVSVASDLSSSIPSGSIAHTTPNNQIPTAYTPLWRPELSSSEMNSMQEKYPVGVSGSISDWQHGTSAFPNDAPNYVQPHVQKPPEVIPAYDNFQNQQNSSTFSQGSTALYPASYPVYQSLQSFQSVLQPSEPLEALKARKLQIPTNPRIASNVPLTLSRNEKDSSVSSGTAKPAYISVPLQKPDEKVMSHDEADTMLKPGMFPKSLRGYVERALARCKSDRQKSACQAIMKEVITKATADGTLYTKDWDIEPLFPMPNTDFVDKDDKLFPLLTSATPKSMSPSRRAKSRWEPAPEEKMTHNSTSLGTAVHGNWNNKKACAGKTENNDNSGSRFSFAHQKNFSKNVTRPAKRPRLGEDLKAADDGETSSDSEKEQSLTKYYSAATALADSPEEKKRREDRSKRFDKGHGNRTGKNNFRAKDMGPGKLYTRRSSALVLSRTLEETSSRAVEDIDWNALTVKGTCQDIEKRYLRLTSAPDPATVRPEEVLEKALLMVQNSQKNYLYKCDQLKSIRQDLTVQHIRNELTVKVYENHARFAIEVGDLSEYNQCQSQLKTLYAEGITGCHMEFAAYNLLCVIMHSNNNRDLVSAMSRLPANAKKDKAVKHALSVRSAVTSGNYVMFFRLYRTAPNLNTFLMDLYAEKMRYAAVKCITRSYRPTVPVSYLSQILGFANALPTSEGDGKELDGVEECLEWLKAHGACIISDRPEETMLDTKASVLTLFMPEPEDAVSHGDASLAVNDFLTRSSAQVN</sequence>
<feature type="compositionally biased region" description="Polar residues" evidence="1">
    <location>
        <begin position="650"/>
        <end position="659"/>
    </location>
</feature>
<proteinExistence type="predicted"/>
<feature type="region of interest" description="Disordered" evidence="1">
    <location>
        <begin position="1"/>
        <end position="65"/>
    </location>
</feature>
<keyword evidence="4" id="KW-1185">Reference proteome</keyword>
<feature type="region of interest" description="Disordered" evidence="1">
    <location>
        <begin position="127"/>
        <end position="252"/>
    </location>
</feature>
<feature type="region of interest" description="Disordered" evidence="1">
    <location>
        <begin position="369"/>
        <end position="401"/>
    </location>
</feature>
<dbReference type="AlphaFoldDB" id="A0ABD3ECK6"/>
<feature type="compositionally biased region" description="Polar residues" evidence="1">
    <location>
        <begin position="55"/>
        <end position="65"/>
    </location>
</feature>
<feature type="compositionally biased region" description="Basic and acidic residues" evidence="1">
    <location>
        <begin position="665"/>
        <end position="676"/>
    </location>
</feature>
<dbReference type="EMBL" id="JAVIJP010000005">
    <property type="protein sequence ID" value="KAL3652022.1"/>
    <property type="molecule type" value="Genomic_DNA"/>
</dbReference>
<dbReference type="Proteomes" id="UP001632038">
    <property type="component" value="Unassembled WGS sequence"/>
</dbReference>
<dbReference type="PANTHER" id="PTHR12436:SF4">
    <property type="entry name" value="LEUKOCYTE RECEPTOR CLUSTER MEMBER 8"/>
    <property type="match status" value="1"/>
</dbReference>
<evidence type="ECO:0000313" key="3">
    <source>
        <dbReference type="EMBL" id="KAL3652022.1"/>
    </source>
</evidence>
<reference evidence="4" key="1">
    <citation type="journal article" date="2024" name="IScience">
        <title>Strigolactones Initiate the Formation of Haustorium-like Structures in Castilleja.</title>
        <authorList>
            <person name="Buerger M."/>
            <person name="Peterson D."/>
            <person name="Chory J."/>
        </authorList>
    </citation>
    <scope>NUCLEOTIDE SEQUENCE [LARGE SCALE GENOMIC DNA]</scope>
</reference>
<organism evidence="3 4">
    <name type="scientific">Castilleja foliolosa</name>
    <dbReference type="NCBI Taxonomy" id="1961234"/>
    <lineage>
        <taxon>Eukaryota</taxon>
        <taxon>Viridiplantae</taxon>
        <taxon>Streptophyta</taxon>
        <taxon>Embryophyta</taxon>
        <taxon>Tracheophyta</taxon>
        <taxon>Spermatophyta</taxon>
        <taxon>Magnoliopsida</taxon>
        <taxon>eudicotyledons</taxon>
        <taxon>Gunneridae</taxon>
        <taxon>Pentapetalae</taxon>
        <taxon>asterids</taxon>
        <taxon>lamiids</taxon>
        <taxon>Lamiales</taxon>
        <taxon>Orobanchaceae</taxon>
        <taxon>Pedicularideae</taxon>
        <taxon>Castillejinae</taxon>
        <taxon>Castilleja</taxon>
    </lineage>
</organism>
<feature type="compositionally biased region" description="Polar residues" evidence="1">
    <location>
        <begin position="1"/>
        <end position="12"/>
    </location>
</feature>
<dbReference type="InterPro" id="IPR000717">
    <property type="entry name" value="PCI_dom"/>
</dbReference>
<dbReference type="InterPro" id="IPR005062">
    <property type="entry name" value="SAC3/GANP/THP3_conserved"/>
</dbReference>
<protein>
    <recommendedName>
        <fullName evidence="2">PCI domain-containing protein</fullName>
    </recommendedName>
</protein>
<feature type="compositionally biased region" description="Polar residues" evidence="1">
    <location>
        <begin position="703"/>
        <end position="722"/>
    </location>
</feature>
<feature type="compositionally biased region" description="Low complexity" evidence="1">
    <location>
        <begin position="383"/>
        <end position="393"/>
    </location>
</feature>
<feature type="compositionally biased region" description="Polar residues" evidence="1">
    <location>
        <begin position="21"/>
        <end position="33"/>
    </location>
</feature>
<evidence type="ECO:0000256" key="1">
    <source>
        <dbReference type="SAM" id="MobiDB-lite"/>
    </source>
</evidence>
<dbReference type="PANTHER" id="PTHR12436">
    <property type="entry name" value="80 KDA MCM3-ASSOCIATED PROTEIN"/>
    <property type="match status" value="1"/>
</dbReference>
<comment type="caution">
    <text evidence="3">The sequence shown here is derived from an EMBL/GenBank/DDBJ whole genome shotgun (WGS) entry which is preliminary data.</text>
</comment>
<accession>A0ABD3ECK6</accession>
<dbReference type="Gene3D" id="1.25.40.990">
    <property type="match status" value="1"/>
</dbReference>
<feature type="compositionally biased region" description="Basic and acidic residues" evidence="1">
    <location>
        <begin position="730"/>
        <end position="739"/>
    </location>
</feature>